<dbReference type="PANTHER" id="PTHR11071">
    <property type="entry name" value="PEPTIDYL-PROLYL CIS-TRANS ISOMERASE"/>
    <property type="match status" value="1"/>
</dbReference>
<dbReference type="EC" id="5.2.1.8" evidence="5"/>
<dbReference type="Gene3D" id="2.40.100.10">
    <property type="entry name" value="Cyclophilin-like"/>
    <property type="match status" value="1"/>
</dbReference>
<dbReference type="PROSITE" id="PS50072">
    <property type="entry name" value="CSA_PPIASE_2"/>
    <property type="match status" value="1"/>
</dbReference>
<reference evidence="7" key="1">
    <citation type="submission" date="2020-01" db="EMBL/GenBank/DDBJ databases">
        <authorList>
            <person name="Mishra B."/>
        </authorList>
    </citation>
    <scope>NUCLEOTIDE SEQUENCE [LARGE SCALE GENOMIC DNA]</scope>
</reference>
<comment type="caution">
    <text evidence="7">The sequence shown here is derived from an EMBL/GenBank/DDBJ whole genome shotgun (WGS) entry which is preliminary data.</text>
</comment>
<feature type="domain" description="PPIase cyclophilin-type" evidence="6">
    <location>
        <begin position="59"/>
        <end position="222"/>
    </location>
</feature>
<evidence type="ECO:0000256" key="2">
    <source>
        <dbReference type="ARBA" id="ARBA00007365"/>
    </source>
</evidence>
<dbReference type="SUPFAM" id="SSF50891">
    <property type="entry name" value="Cyclophilin-like"/>
    <property type="match status" value="1"/>
</dbReference>
<dbReference type="InterPro" id="IPR002130">
    <property type="entry name" value="Cyclophilin-type_PPIase_dom"/>
</dbReference>
<dbReference type="PANTHER" id="PTHR11071:SF498">
    <property type="entry name" value="PEPTIDYL-PROLYL CIS-TRANS ISOMERASE"/>
    <property type="match status" value="1"/>
</dbReference>
<dbReference type="GO" id="GO:0005886">
    <property type="term" value="C:plasma membrane"/>
    <property type="evidence" value="ECO:0007669"/>
    <property type="project" value="TreeGrafter"/>
</dbReference>
<evidence type="ECO:0000256" key="1">
    <source>
        <dbReference type="ARBA" id="ARBA00000971"/>
    </source>
</evidence>
<organism evidence="7 8">
    <name type="scientific">Microthlaspi erraticum</name>
    <dbReference type="NCBI Taxonomy" id="1685480"/>
    <lineage>
        <taxon>Eukaryota</taxon>
        <taxon>Viridiplantae</taxon>
        <taxon>Streptophyta</taxon>
        <taxon>Embryophyta</taxon>
        <taxon>Tracheophyta</taxon>
        <taxon>Spermatophyta</taxon>
        <taxon>Magnoliopsida</taxon>
        <taxon>eudicotyledons</taxon>
        <taxon>Gunneridae</taxon>
        <taxon>Pentapetalae</taxon>
        <taxon>rosids</taxon>
        <taxon>malvids</taxon>
        <taxon>Brassicales</taxon>
        <taxon>Brassicaceae</taxon>
        <taxon>Coluteocarpeae</taxon>
        <taxon>Microthlaspi</taxon>
    </lineage>
</organism>
<dbReference type="AlphaFoldDB" id="A0A6D2IHL7"/>
<comment type="catalytic activity">
    <reaction evidence="1 5">
        <text>[protein]-peptidylproline (omega=180) = [protein]-peptidylproline (omega=0)</text>
        <dbReference type="Rhea" id="RHEA:16237"/>
        <dbReference type="Rhea" id="RHEA-COMP:10747"/>
        <dbReference type="Rhea" id="RHEA-COMP:10748"/>
        <dbReference type="ChEBI" id="CHEBI:83833"/>
        <dbReference type="ChEBI" id="CHEBI:83834"/>
        <dbReference type="EC" id="5.2.1.8"/>
    </reaction>
</comment>
<evidence type="ECO:0000256" key="4">
    <source>
        <dbReference type="ARBA" id="ARBA00023235"/>
    </source>
</evidence>
<evidence type="ECO:0000256" key="5">
    <source>
        <dbReference type="RuleBase" id="RU363019"/>
    </source>
</evidence>
<dbReference type="PRINTS" id="PR00153">
    <property type="entry name" value="CSAPPISMRASE"/>
</dbReference>
<dbReference type="Pfam" id="PF00160">
    <property type="entry name" value="Pro_isomerase"/>
    <property type="match status" value="1"/>
</dbReference>
<sequence length="224" mass="24432">MDVLTSIMEGLSISSSSNYIPEVMIADCGLVPPAGRDGGRLDVNVHPKLSLKMANPRVFFDMTVGGRPAGRIVMELFADTTPKTAENFRALCTGEKGLGRRFGKPLHYKGSIIHELRRGYIFHGGDITAGDGSGGESIYEDRYFDDENFIKNPTGPGVLSMVSHERDTNESQFMINMTISVIHEHVEFGQVVQGLDVIRSIMEVVPVVTKTSPVVMIANCGQIS</sequence>
<evidence type="ECO:0000313" key="8">
    <source>
        <dbReference type="Proteomes" id="UP000467841"/>
    </source>
</evidence>
<accession>A0A6D2IHL7</accession>
<comment type="function">
    <text evidence="5">PPIases accelerate the folding of proteins. It catalyzes the cis-trans isomerization of proline imidic peptide bonds in oligopeptides.</text>
</comment>
<protein>
    <recommendedName>
        <fullName evidence="5">Peptidyl-prolyl cis-trans isomerase</fullName>
        <shortName evidence="5">PPIase</shortName>
        <ecNumber evidence="5">5.2.1.8</ecNumber>
    </recommendedName>
</protein>
<dbReference type="FunFam" id="2.40.100.10:FF:000025">
    <property type="entry name" value="Peptidyl-prolyl cis-trans isomerase CYP19-2"/>
    <property type="match status" value="1"/>
</dbReference>
<evidence type="ECO:0000256" key="3">
    <source>
        <dbReference type="ARBA" id="ARBA00023110"/>
    </source>
</evidence>
<dbReference type="GO" id="GO:0005829">
    <property type="term" value="C:cytosol"/>
    <property type="evidence" value="ECO:0007669"/>
    <property type="project" value="TreeGrafter"/>
</dbReference>
<keyword evidence="8" id="KW-1185">Reference proteome</keyword>
<dbReference type="GO" id="GO:0003755">
    <property type="term" value="F:peptidyl-prolyl cis-trans isomerase activity"/>
    <property type="evidence" value="ECO:0007669"/>
    <property type="project" value="UniProtKB-UniRule"/>
</dbReference>
<dbReference type="Proteomes" id="UP000467841">
    <property type="component" value="Unassembled WGS sequence"/>
</dbReference>
<dbReference type="GO" id="GO:0006457">
    <property type="term" value="P:protein folding"/>
    <property type="evidence" value="ECO:0007669"/>
    <property type="project" value="TreeGrafter"/>
</dbReference>
<evidence type="ECO:0000259" key="6">
    <source>
        <dbReference type="PROSITE" id="PS50072"/>
    </source>
</evidence>
<dbReference type="InterPro" id="IPR029000">
    <property type="entry name" value="Cyclophilin-like_dom_sf"/>
</dbReference>
<gene>
    <name evidence="7" type="ORF">MERR_LOCUS12680</name>
</gene>
<comment type="similarity">
    <text evidence="2 5">Belongs to the cyclophilin-type PPIase family.</text>
</comment>
<name>A0A6D2IHL7_9BRAS</name>
<keyword evidence="4 5" id="KW-0413">Isomerase</keyword>
<dbReference type="EMBL" id="CACVBM020000999">
    <property type="protein sequence ID" value="CAA7025445.1"/>
    <property type="molecule type" value="Genomic_DNA"/>
</dbReference>
<proteinExistence type="inferred from homology"/>
<evidence type="ECO:0000313" key="7">
    <source>
        <dbReference type="EMBL" id="CAA7025445.1"/>
    </source>
</evidence>
<keyword evidence="3 5" id="KW-0697">Rotamase</keyword>
<dbReference type="GO" id="GO:0016018">
    <property type="term" value="F:cyclosporin A binding"/>
    <property type="evidence" value="ECO:0007669"/>
    <property type="project" value="TreeGrafter"/>
</dbReference>